<gene>
    <name evidence="1" type="ORF">PYW08_011982</name>
</gene>
<reference evidence="1" key="1">
    <citation type="submission" date="2023-03" db="EMBL/GenBank/DDBJ databases">
        <title>Chromosome-level genomes of two armyworms, Mythimna separata and Mythimna loreyi, provide insights into the biosynthesis and reception of sex pheromones.</title>
        <authorList>
            <person name="Zhao H."/>
        </authorList>
    </citation>
    <scope>NUCLEOTIDE SEQUENCE</scope>
    <source>
        <strain evidence="1">BeijingLab</strain>
    </source>
</reference>
<sequence length="125" mass="13957">MAYLQRSGGKAILLLLSRRRESLPNCFRVARQESTCHVQIPINLESAKSPVHGVSRNSDKGHVLKDCSLIVWDERMITNRKTVEAEDRTLQDIRGNEHLMGSVTVCSVAISGKRFPIATLKQSSL</sequence>
<evidence type="ECO:0000313" key="1">
    <source>
        <dbReference type="EMBL" id="KAJ8719807.1"/>
    </source>
</evidence>
<name>A0ACC2QLB2_9NEOP</name>
<evidence type="ECO:0000313" key="2">
    <source>
        <dbReference type="Proteomes" id="UP001231649"/>
    </source>
</evidence>
<accession>A0ACC2QLB2</accession>
<organism evidence="1 2">
    <name type="scientific">Mythimna loreyi</name>
    <dbReference type="NCBI Taxonomy" id="667449"/>
    <lineage>
        <taxon>Eukaryota</taxon>
        <taxon>Metazoa</taxon>
        <taxon>Ecdysozoa</taxon>
        <taxon>Arthropoda</taxon>
        <taxon>Hexapoda</taxon>
        <taxon>Insecta</taxon>
        <taxon>Pterygota</taxon>
        <taxon>Neoptera</taxon>
        <taxon>Endopterygota</taxon>
        <taxon>Lepidoptera</taxon>
        <taxon>Glossata</taxon>
        <taxon>Ditrysia</taxon>
        <taxon>Noctuoidea</taxon>
        <taxon>Noctuidae</taxon>
        <taxon>Noctuinae</taxon>
        <taxon>Hadenini</taxon>
        <taxon>Mythimna</taxon>
    </lineage>
</organism>
<keyword evidence="2" id="KW-1185">Reference proteome</keyword>
<comment type="caution">
    <text evidence="1">The sequence shown here is derived from an EMBL/GenBank/DDBJ whole genome shotgun (WGS) entry which is preliminary data.</text>
</comment>
<proteinExistence type="predicted"/>
<dbReference type="EMBL" id="CM056779">
    <property type="protein sequence ID" value="KAJ8719807.1"/>
    <property type="molecule type" value="Genomic_DNA"/>
</dbReference>
<protein>
    <submittedName>
        <fullName evidence="1">Uncharacterized protein</fullName>
    </submittedName>
</protein>
<dbReference type="Proteomes" id="UP001231649">
    <property type="component" value="Chromosome 3"/>
</dbReference>